<dbReference type="InterPro" id="IPR025258">
    <property type="entry name" value="RH_dom"/>
</dbReference>
<evidence type="ECO:0000313" key="8">
    <source>
        <dbReference type="Proteomes" id="UP001605036"/>
    </source>
</evidence>
<keyword evidence="1" id="KW-0479">Metal-binding</keyword>
<dbReference type="Proteomes" id="UP001605036">
    <property type="component" value="Unassembled WGS sequence"/>
</dbReference>
<sequence length="1085" mass="118784">MLGKELESRRKRSQASGNDGESTRRFDGSPEAPTSEDDGRSTSRTGFGGSSEASDMPERSADCGGLVQGDHGKVTASVIAAKAREGGCNNFFSFPSDSLVSAQRSQGIIIGQSDSVPVIRQKSVGMTEEDDRFTNVEESFDPNNLEEEELEATGSVSEHNSFGGRDTDRDDGSSFGGSPKYFQALSKSISNSDEFFCQSDDEIAFGGSDWNEYLKQNEGGLDSFVELQESKDFLAKPQIGGLSFGKSRGDVDDALKYEDMSESNQPAEETSHVQEAGKLHLDVGDQTVSKGEISPTTTLSVGAISQILNQSLGSGTSMLRQDRNLAEHSSHWEMTSSSEVVSVSEGTYESGVAVQELFEMQSTENPQTLAVENNLYDAAQPVRTRLGPTTTPEATNVDEISGSFFNADTLAVAPVVGVSSSASEGYSEQRRKPLQHELFHAQENSAPVLSSGESLVSKSHKSDFGSGESEEDVQVVFLTPGKTQRVTELPPERPTEDEKKRVGVDWAAEDLGPDELSRYVEALEVKETYIDTVLDMEEVLFDGEGGSGARGFQGGKVFSPGFVRPTRDGSLNASTSSALVSASRLIDHSTCILTDVEWVEIVGAVQRHGGASLGERVVGVKEHTVYRIKVKGGGSEWEIQRRYRDFVALYSQLQSLFPPKKGVSLPSPWEKVKQESRKYFGNTSPDVVEFRSSLIQACLQSLVRAGPPLSTATPLQRFLFPLGEGSQISICSGGPSGSSSLKDHPGPTLPLQELGVDLLKSGISSSVTDNDDDGTQSSVLGKTIRLILQVHKKKSLRQQLQAQHYSCAGCYKHLEPAVGIVTELVQNWGWSGPRLCEYSGQLFCSTCHLNETAVLPAWVLERWDFTPRLVSQLAKAYLDSIYDKPMLCVSAVNPYLYARVPVLAHLTEMRRKISKMLACIRCPARTRIQTMLGSRRYLLENNDFCALRDLVDLSKGAFAVLPGYMRAVLMKVSSHITRECFLCRDLGEACGAREMCEDPYDVIYPHQDELIVRCPKCQQPFHKSCYRKCQKCSSCRGTREQTVTDSLPRIEESGLSLDPRPPGFASKLLMGFSWFRDDHGSEMQH</sequence>
<dbReference type="SUPFAM" id="SSF64268">
    <property type="entry name" value="PX domain"/>
    <property type="match status" value="1"/>
</dbReference>
<dbReference type="SMART" id="SM00312">
    <property type="entry name" value="PX"/>
    <property type="match status" value="1"/>
</dbReference>
<dbReference type="EMBL" id="JBHFFA010000002">
    <property type="protein sequence ID" value="KAL2642871.1"/>
    <property type="molecule type" value="Genomic_DNA"/>
</dbReference>
<dbReference type="PANTHER" id="PTHR12326">
    <property type="entry name" value="PLECKSTRIN HOMOLOGY DOMAIN CONTAINING PROTEIN"/>
    <property type="match status" value="1"/>
</dbReference>
<dbReference type="InterPro" id="IPR036871">
    <property type="entry name" value="PX_dom_sf"/>
</dbReference>
<evidence type="ECO:0000256" key="1">
    <source>
        <dbReference type="ARBA" id="ARBA00022723"/>
    </source>
</evidence>
<dbReference type="SMART" id="SM01175">
    <property type="entry name" value="DUF4206"/>
    <property type="match status" value="1"/>
</dbReference>
<dbReference type="InterPro" id="IPR001683">
    <property type="entry name" value="PX_dom"/>
</dbReference>
<feature type="compositionally biased region" description="Acidic residues" evidence="5">
    <location>
        <begin position="138"/>
        <end position="151"/>
    </location>
</feature>
<accession>A0ABD1Z5D2</accession>
<dbReference type="PANTHER" id="PTHR12326:SF3">
    <property type="entry name" value="DIFFERENTIALLY EXPRESSED IN FDCP 8 HOMOLOG"/>
    <property type="match status" value="1"/>
</dbReference>
<evidence type="ECO:0000259" key="6">
    <source>
        <dbReference type="PROSITE" id="PS50195"/>
    </source>
</evidence>
<dbReference type="Pfam" id="PF00787">
    <property type="entry name" value="PX"/>
    <property type="match status" value="1"/>
</dbReference>
<name>A0ABD1Z5D2_9MARC</name>
<dbReference type="AlphaFoldDB" id="A0ABD1Z5D2"/>
<feature type="region of interest" description="Disordered" evidence="5">
    <location>
        <begin position="124"/>
        <end position="178"/>
    </location>
</feature>
<organism evidence="7 8">
    <name type="scientific">Riccia fluitans</name>
    <dbReference type="NCBI Taxonomy" id="41844"/>
    <lineage>
        <taxon>Eukaryota</taxon>
        <taxon>Viridiplantae</taxon>
        <taxon>Streptophyta</taxon>
        <taxon>Embryophyta</taxon>
        <taxon>Marchantiophyta</taxon>
        <taxon>Marchantiopsida</taxon>
        <taxon>Marchantiidae</taxon>
        <taxon>Marchantiales</taxon>
        <taxon>Ricciaceae</taxon>
        <taxon>Riccia</taxon>
    </lineage>
</organism>
<evidence type="ECO:0000256" key="3">
    <source>
        <dbReference type="ARBA" id="ARBA00022771"/>
    </source>
</evidence>
<dbReference type="Pfam" id="PF13901">
    <property type="entry name" value="RH_dom"/>
    <property type="match status" value="1"/>
</dbReference>
<keyword evidence="8" id="KW-1185">Reference proteome</keyword>
<comment type="caution">
    <text evidence="7">The sequence shown here is derived from an EMBL/GenBank/DDBJ whole genome shotgun (WGS) entry which is preliminary data.</text>
</comment>
<evidence type="ECO:0000256" key="5">
    <source>
        <dbReference type="SAM" id="MobiDB-lite"/>
    </source>
</evidence>
<keyword evidence="3" id="KW-0863">Zinc-finger</keyword>
<dbReference type="Gene3D" id="3.30.1520.10">
    <property type="entry name" value="Phox-like domain"/>
    <property type="match status" value="1"/>
</dbReference>
<proteinExistence type="predicted"/>
<evidence type="ECO:0000313" key="7">
    <source>
        <dbReference type="EMBL" id="KAL2642871.1"/>
    </source>
</evidence>
<feature type="region of interest" description="Disordered" evidence="5">
    <location>
        <begin position="1"/>
        <end position="69"/>
    </location>
</feature>
<feature type="region of interest" description="Disordered" evidence="5">
    <location>
        <begin position="449"/>
        <end position="471"/>
    </location>
</feature>
<keyword evidence="4" id="KW-0862">Zinc</keyword>
<dbReference type="InterPro" id="IPR051366">
    <property type="entry name" value="DEF8"/>
</dbReference>
<protein>
    <recommendedName>
        <fullName evidence="6">PX domain-containing protein</fullName>
    </recommendedName>
</protein>
<dbReference type="GO" id="GO:0005768">
    <property type="term" value="C:endosome"/>
    <property type="evidence" value="ECO:0007669"/>
    <property type="project" value="UniProtKB-ARBA"/>
</dbReference>
<dbReference type="CDD" id="cd06093">
    <property type="entry name" value="PX_domain"/>
    <property type="match status" value="1"/>
</dbReference>
<keyword evidence="2" id="KW-0677">Repeat</keyword>
<dbReference type="GO" id="GO:0008270">
    <property type="term" value="F:zinc ion binding"/>
    <property type="evidence" value="ECO:0007669"/>
    <property type="project" value="UniProtKB-KW"/>
</dbReference>
<feature type="domain" description="PX" evidence="6">
    <location>
        <begin position="604"/>
        <end position="726"/>
    </location>
</feature>
<evidence type="ECO:0000256" key="4">
    <source>
        <dbReference type="ARBA" id="ARBA00022833"/>
    </source>
</evidence>
<reference evidence="7 8" key="1">
    <citation type="submission" date="2024-09" db="EMBL/GenBank/DDBJ databases">
        <title>Chromosome-scale assembly of Riccia fluitans.</title>
        <authorList>
            <person name="Paukszto L."/>
            <person name="Sawicki J."/>
            <person name="Karawczyk K."/>
            <person name="Piernik-Szablinska J."/>
            <person name="Szczecinska M."/>
            <person name="Mazdziarz M."/>
        </authorList>
    </citation>
    <scope>NUCLEOTIDE SEQUENCE [LARGE SCALE GENOMIC DNA]</scope>
    <source>
        <strain evidence="7">Rf_01</strain>
        <tissue evidence="7">Aerial parts of the thallus</tissue>
    </source>
</reference>
<gene>
    <name evidence="7" type="ORF">R1flu_010458</name>
</gene>
<dbReference type="PROSITE" id="PS50195">
    <property type="entry name" value="PX"/>
    <property type="match status" value="1"/>
</dbReference>
<evidence type="ECO:0000256" key="2">
    <source>
        <dbReference type="ARBA" id="ARBA00022737"/>
    </source>
</evidence>